<dbReference type="Gene3D" id="3.40.190.10">
    <property type="entry name" value="Periplasmic binding protein-like II"/>
    <property type="match status" value="1"/>
</dbReference>
<organism evidence="2 3">
    <name type="scientific">Paenibacillus borealis</name>
    <dbReference type="NCBI Taxonomy" id="160799"/>
    <lineage>
        <taxon>Bacteria</taxon>
        <taxon>Bacillati</taxon>
        <taxon>Bacillota</taxon>
        <taxon>Bacilli</taxon>
        <taxon>Bacillales</taxon>
        <taxon>Paenibacillaceae</taxon>
        <taxon>Paenibacillus</taxon>
    </lineage>
</organism>
<feature type="signal peptide" evidence="1">
    <location>
        <begin position="1"/>
        <end position="22"/>
    </location>
</feature>
<dbReference type="HOGENOM" id="CLU_031285_10_0_9"/>
<protein>
    <recommendedName>
        <fullName evidence="4">ABC transporter substrate-binding protein</fullName>
    </recommendedName>
</protein>
<dbReference type="EMBL" id="CP009285">
    <property type="protein sequence ID" value="AIQ59354.1"/>
    <property type="molecule type" value="Genomic_DNA"/>
</dbReference>
<dbReference type="Proteomes" id="UP000029518">
    <property type="component" value="Chromosome"/>
</dbReference>
<evidence type="ECO:0008006" key="4">
    <source>
        <dbReference type="Google" id="ProtNLM"/>
    </source>
</evidence>
<dbReference type="CDD" id="cd14748">
    <property type="entry name" value="PBP2_UgpB"/>
    <property type="match status" value="1"/>
</dbReference>
<keyword evidence="1" id="KW-0732">Signal</keyword>
<gene>
    <name evidence="2" type="ORF">PBOR_22195</name>
</gene>
<dbReference type="PANTHER" id="PTHR43649:SF14">
    <property type="entry name" value="BLR3389 PROTEIN"/>
    <property type="match status" value="1"/>
</dbReference>
<feature type="chain" id="PRO_5039097543" description="ABC transporter substrate-binding protein" evidence="1">
    <location>
        <begin position="23"/>
        <end position="423"/>
    </location>
</feature>
<dbReference type="RefSeq" id="WP_042215155.1">
    <property type="nucleotide sequence ID" value="NZ_CP009285.1"/>
</dbReference>
<dbReference type="InterPro" id="IPR050490">
    <property type="entry name" value="Bact_solute-bd_prot1"/>
</dbReference>
<proteinExistence type="predicted"/>
<name>A0A089MSC3_PAEBO</name>
<dbReference type="InterPro" id="IPR006059">
    <property type="entry name" value="SBP"/>
</dbReference>
<dbReference type="Pfam" id="PF01547">
    <property type="entry name" value="SBP_bac_1"/>
    <property type="match status" value="1"/>
</dbReference>
<dbReference type="PANTHER" id="PTHR43649">
    <property type="entry name" value="ARABINOSE-BINDING PROTEIN-RELATED"/>
    <property type="match status" value="1"/>
</dbReference>
<dbReference type="AlphaFoldDB" id="A0A089MSC3"/>
<dbReference type="SUPFAM" id="SSF53850">
    <property type="entry name" value="Periplasmic binding protein-like II"/>
    <property type="match status" value="1"/>
</dbReference>
<dbReference type="KEGG" id="pbd:PBOR_22195"/>
<evidence type="ECO:0000313" key="2">
    <source>
        <dbReference type="EMBL" id="AIQ59354.1"/>
    </source>
</evidence>
<accession>A0A089MSC3</accession>
<keyword evidence="3" id="KW-1185">Reference proteome</keyword>
<evidence type="ECO:0000256" key="1">
    <source>
        <dbReference type="SAM" id="SignalP"/>
    </source>
</evidence>
<reference evidence="2" key="1">
    <citation type="submission" date="2014-08" db="EMBL/GenBank/DDBJ databases">
        <title>Comparative genomics of the Paenibacillus odorifer group.</title>
        <authorList>
            <person name="den Bakker H.C."/>
            <person name="Tsai Y.-C.Y.-C."/>
            <person name="Martin N."/>
            <person name="Korlach J."/>
            <person name="Wiedmann M."/>
        </authorList>
    </citation>
    <scope>NUCLEOTIDE SEQUENCE [LARGE SCALE GENOMIC DNA]</scope>
    <source>
        <strain evidence="2">DSM 13188</strain>
    </source>
</reference>
<sequence length="423" mass="47209">MNTIGRMLPVLLLCLFLLPGCAELSSGNQSPLESTMPVEVSFWNPFGGGEGEFVERIIKDYNASQSEVFVKQLRLESNEYYARLSTALSFGKGPDVAVVHADRLSPFIKAGQIVPLNALAEQDGFQWSEIGEQNLQSVSYSGQYYAVPLDTHFHMLYYNKDILAKAGLLTPDGTPKLEENTPAGFIRMLRQIAERVPGVQPMAVNTPYFQESFLDLYYEAGGELFSPDMKHAAVDNEKSVKVLTFYQQLFEEGLSDLNDNTPWDSFYNGQAGLWFGGVWEAGHHLGNDDTEIGIMPLPPIFGSAAHWGSSHTLVIPAYVSLEEQQAAMDFMKYFSEVGGHIWGEAGHVPANLDIAESRAYRELPYRELFIQSRDQVKFAPQTDKYAALFTAMSEELQNIIRNRIQPEAGLKVLEKSLNQILAN</sequence>
<evidence type="ECO:0000313" key="3">
    <source>
        <dbReference type="Proteomes" id="UP000029518"/>
    </source>
</evidence>
<dbReference type="OrthoDB" id="9768630at2"/>